<dbReference type="Proteomes" id="UP000267003">
    <property type="component" value="Unassembled WGS sequence"/>
</dbReference>
<evidence type="ECO:0000313" key="2">
    <source>
        <dbReference type="EMBL" id="RKH55262.1"/>
    </source>
</evidence>
<accession>A0A3A8PS53</accession>
<proteinExistence type="predicted"/>
<feature type="chain" id="PRO_5017308464" description="Lipoprotein" evidence="1">
    <location>
        <begin position="21"/>
        <end position="111"/>
    </location>
</feature>
<dbReference type="PROSITE" id="PS51257">
    <property type="entry name" value="PROKAR_LIPOPROTEIN"/>
    <property type="match status" value="1"/>
</dbReference>
<sequence>MRNMIRALVLTSFSVGLLSACGPASELEEAAPAGEASQVEQGIGSTPNCAIGSYLAEQVIWSSTCSACREVGGDGSWHNGDYGRPGTLYQTCCGDNGCGQWKLIRPVCMGC</sequence>
<name>A0A3A8PS53_9BACT</name>
<dbReference type="EMBL" id="RAWK01000341">
    <property type="protein sequence ID" value="RKH55262.1"/>
    <property type="molecule type" value="Genomic_DNA"/>
</dbReference>
<dbReference type="AlphaFoldDB" id="A0A3A8PS53"/>
<keyword evidence="1" id="KW-0732">Signal</keyword>
<comment type="caution">
    <text evidence="2">The sequence shown here is derived from an EMBL/GenBank/DDBJ whole genome shotgun (WGS) entry which is preliminary data.</text>
</comment>
<dbReference type="RefSeq" id="WP_120560020.1">
    <property type="nucleotide sequence ID" value="NZ_RAWK01000341.1"/>
</dbReference>
<evidence type="ECO:0000256" key="1">
    <source>
        <dbReference type="SAM" id="SignalP"/>
    </source>
</evidence>
<feature type="signal peptide" evidence="1">
    <location>
        <begin position="1"/>
        <end position="20"/>
    </location>
</feature>
<dbReference type="OrthoDB" id="5516368at2"/>
<evidence type="ECO:0000313" key="3">
    <source>
        <dbReference type="Proteomes" id="UP000267003"/>
    </source>
</evidence>
<protein>
    <recommendedName>
        <fullName evidence="4">Lipoprotein</fullName>
    </recommendedName>
</protein>
<reference evidence="3" key="1">
    <citation type="submission" date="2018-09" db="EMBL/GenBank/DDBJ databases">
        <authorList>
            <person name="Livingstone P.G."/>
            <person name="Whitworth D.E."/>
        </authorList>
    </citation>
    <scope>NUCLEOTIDE SEQUENCE [LARGE SCALE GENOMIC DNA]</scope>
    <source>
        <strain evidence="3">AB050A</strain>
    </source>
</reference>
<evidence type="ECO:0008006" key="4">
    <source>
        <dbReference type="Google" id="ProtNLM"/>
    </source>
</evidence>
<gene>
    <name evidence="2" type="ORF">D7W81_36625</name>
</gene>
<organism evidence="2 3">
    <name type="scientific">Corallococcus aberystwythensis</name>
    <dbReference type="NCBI Taxonomy" id="2316722"/>
    <lineage>
        <taxon>Bacteria</taxon>
        <taxon>Pseudomonadati</taxon>
        <taxon>Myxococcota</taxon>
        <taxon>Myxococcia</taxon>
        <taxon>Myxococcales</taxon>
        <taxon>Cystobacterineae</taxon>
        <taxon>Myxococcaceae</taxon>
        <taxon>Corallococcus</taxon>
    </lineage>
</organism>
<keyword evidence="3" id="KW-1185">Reference proteome</keyword>